<reference evidence="2" key="1">
    <citation type="journal article" date="2005" name="Nature">
        <title>The map-based sequence of the rice genome.</title>
        <authorList>
            <consortium name="International rice genome sequencing project (IRGSP)"/>
            <person name="Matsumoto T."/>
            <person name="Wu J."/>
            <person name="Kanamori H."/>
            <person name="Katayose Y."/>
            <person name="Fujisawa M."/>
            <person name="Namiki N."/>
            <person name="Mizuno H."/>
            <person name="Yamamoto K."/>
            <person name="Antonio B.A."/>
            <person name="Baba T."/>
            <person name="Sakata K."/>
            <person name="Nagamura Y."/>
            <person name="Aoki H."/>
            <person name="Arikawa K."/>
            <person name="Arita K."/>
            <person name="Bito T."/>
            <person name="Chiden Y."/>
            <person name="Fujitsuka N."/>
            <person name="Fukunaka R."/>
            <person name="Hamada M."/>
            <person name="Harada C."/>
            <person name="Hayashi A."/>
            <person name="Hijishita S."/>
            <person name="Honda M."/>
            <person name="Hosokawa S."/>
            <person name="Ichikawa Y."/>
            <person name="Idonuma A."/>
            <person name="Iijima M."/>
            <person name="Ikeda M."/>
            <person name="Ikeno M."/>
            <person name="Ito K."/>
            <person name="Ito S."/>
            <person name="Ito T."/>
            <person name="Ito Y."/>
            <person name="Ito Y."/>
            <person name="Iwabuchi A."/>
            <person name="Kamiya K."/>
            <person name="Karasawa W."/>
            <person name="Kurita K."/>
            <person name="Katagiri S."/>
            <person name="Kikuta A."/>
            <person name="Kobayashi H."/>
            <person name="Kobayashi N."/>
            <person name="Machita K."/>
            <person name="Maehara T."/>
            <person name="Masukawa M."/>
            <person name="Mizubayashi T."/>
            <person name="Mukai Y."/>
            <person name="Nagasaki H."/>
            <person name="Nagata Y."/>
            <person name="Naito S."/>
            <person name="Nakashima M."/>
            <person name="Nakama Y."/>
            <person name="Nakamichi Y."/>
            <person name="Nakamura M."/>
            <person name="Meguro A."/>
            <person name="Negishi M."/>
            <person name="Ohta I."/>
            <person name="Ohta T."/>
            <person name="Okamoto M."/>
            <person name="Ono N."/>
            <person name="Saji S."/>
            <person name="Sakaguchi M."/>
            <person name="Sakai K."/>
            <person name="Shibata M."/>
            <person name="Shimokawa T."/>
            <person name="Song J."/>
            <person name="Takazaki Y."/>
            <person name="Terasawa K."/>
            <person name="Tsugane M."/>
            <person name="Tsuji K."/>
            <person name="Ueda S."/>
            <person name="Waki K."/>
            <person name="Yamagata H."/>
            <person name="Yamamoto M."/>
            <person name="Yamamoto S."/>
            <person name="Yamane H."/>
            <person name="Yoshiki S."/>
            <person name="Yoshihara R."/>
            <person name="Yukawa K."/>
            <person name="Zhong H."/>
            <person name="Yano M."/>
            <person name="Yuan Q."/>
            <person name="Ouyang S."/>
            <person name="Liu J."/>
            <person name="Jones K.M."/>
            <person name="Gansberger K."/>
            <person name="Moffat K."/>
            <person name="Hill J."/>
            <person name="Bera J."/>
            <person name="Fadrosh D."/>
            <person name="Jin S."/>
            <person name="Johri S."/>
            <person name="Kim M."/>
            <person name="Overton L."/>
            <person name="Reardon M."/>
            <person name="Tsitrin T."/>
            <person name="Vuong H."/>
            <person name="Weaver B."/>
            <person name="Ciecko A."/>
            <person name="Tallon L."/>
            <person name="Jackson J."/>
            <person name="Pai G."/>
            <person name="Aken S.V."/>
            <person name="Utterback T."/>
            <person name="Reidmuller S."/>
            <person name="Feldblyum T."/>
            <person name="Hsiao J."/>
            <person name="Zismann V."/>
            <person name="Iobst S."/>
            <person name="de Vazeille A.R."/>
            <person name="Buell C.R."/>
            <person name="Ying K."/>
            <person name="Li Y."/>
            <person name="Lu T."/>
            <person name="Huang Y."/>
            <person name="Zhao Q."/>
            <person name="Feng Q."/>
            <person name="Zhang L."/>
            <person name="Zhu J."/>
            <person name="Weng Q."/>
            <person name="Mu J."/>
            <person name="Lu Y."/>
            <person name="Fan D."/>
            <person name="Liu Y."/>
            <person name="Guan J."/>
            <person name="Zhang Y."/>
            <person name="Yu S."/>
            <person name="Liu X."/>
            <person name="Zhang Y."/>
            <person name="Hong G."/>
            <person name="Han B."/>
            <person name="Choisne N."/>
            <person name="Demange N."/>
            <person name="Orjeda G."/>
            <person name="Samain S."/>
            <person name="Cattolico L."/>
            <person name="Pelletier E."/>
            <person name="Couloux A."/>
            <person name="Segurens B."/>
            <person name="Wincker P."/>
            <person name="D'Hont A."/>
            <person name="Scarpelli C."/>
            <person name="Weissenbach J."/>
            <person name="Salanoubat M."/>
            <person name="Quetier F."/>
            <person name="Yu Y."/>
            <person name="Kim H.R."/>
            <person name="Rambo T."/>
            <person name="Currie J."/>
            <person name="Collura K."/>
            <person name="Luo M."/>
            <person name="Yang T."/>
            <person name="Ammiraju J.S.S."/>
            <person name="Engler F."/>
            <person name="Soderlund C."/>
            <person name="Wing R.A."/>
            <person name="Palmer L.E."/>
            <person name="de la Bastide M."/>
            <person name="Spiegel L."/>
            <person name="Nascimento L."/>
            <person name="Zutavern T."/>
            <person name="O'Shaughnessy A."/>
            <person name="Dike S."/>
            <person name="Dedhia N."/>
            <person name="Preston R."/>
            <person name="Balija V."/>
            <person name="McCombie W.R."/>
            <person name="Chow T."/>
            <person name="Chen H."/>
            <person name="Chung M."/>
            <person name="Chen C."/>
            <person name="Shaw J."/>
            <person name="Wu H."/>
            <person name="Hsiao K."/>
            <person name="Chao Y."/>
            <person name="Chu M."/>
            <person name="Cheng C."/>
            <person name="Hour A."/>
            <person name="Lee P."/>
            <person name="Lin S."/>
            <person name="Lin Y."/>
            <person name="Liou J."/>
            <person name="Liu S."/>
            <person name="Hsing Y."/>
            <person name="Raghuvanshi S."/>
            <person name="Mohanty A."/>
            <person name="Bharti A.K."/>
            <person name="Gaur A."/>
            <person name="Gupta V."/>
            <person name="Kumar D."/>
            <person name="Ravi V."/>
            <person name="Vij S."/>
            <person name="Kapur A."/>
            <person name="Khurana P."/>
            <person name="Khurana P."/>
            <person name="Khurana J.P."/>
            <person name="Tyagi A.K."/>
            <person name="Gaikwad K."/>
            <person name="Singh A."/>
            <person name="Dalal V."/>
            <person name="Srivastava S."/>
            <person name="Dixit A."/>
            <person name="Pal A.K."/>
            <person name="Ghazi I.A."/>
            <person name="Yadav M."/>
            <person name="Pandit A."/>
            <person name="Bhargava A."/>
            <person name="Sureshbabu K."/>
            <person name="Batra K."/>
            <person name="Sharma T.R."/>
            <person name="Mohapatra T."/>
            <person name="Singh N.K."/>
            <person name="Messing J."/>
            <person name="Nelson A.B."/>
            <person name="Fuks G."/>
            <person name="Kavchok S."/>
            <person name="Keizer G."/>
            <person name="Linton E."/>
            <person name="Llaca V."/>
            <person name="Song R."/>
            <person name="Tanyolac B."/>
            <person name="Young S."/>
            <person name="Ho-Il K."/>
            <person name="Hahn J.H."/>
            <person name="Sangsakoo G."/>
            <person name="Vanavichit A."/>
            <person name="de Mattos Luiz.A.T."/>
            <person name="Zimmer P.D."/>
            <person name="Malone G."/>
            <person name="Dellagostin O."/>
            <person name="de Oliveira A.C."/>
            <person name="Bevan M."/>
            <person name="Bancroft I."/>
            <person name="Minx P."/>
            <person name="Cordum H."/>
            <person name="Wilson R."/>
            <person name="Cheng Z."/>
            <person name="Jin W."/>
            <person name="Jiang J."/>
            <person name="Leong S.A."/>
            <person name="Iwama H."/>
            <person name="Gojobori T."/>
            <person name="Itoh T."/>
            <person name="Niimura Y."/>
            <person name="Fujii Y."/>
            <person name="Habara T."/>
            <person name="Sakai H."/>
            <person name="Sato Y."/>
            <person name="Wilson G."/>
            <person name="Kumar K."/>
            <person name="McCouch S."/>
            <person name="Juretic N."/>
            <person name="Hoen D."/>
            <person name="Wright S."/>
            <person name="Bruskiewich R."/>
            <person name="Bureau T."/>
            <person name="Miyao A."/>
            <person name="Hirochika H."/>
            <person name="Nishikawa T."/>
            <person name="Kadowaki K."/>
            <person name="Sugiura M."/>
            <person name="Burr B."/>
            <person name="Sasaki T."/>
        </authorList>
    </citation>
    <scope>NUCLEOTIDE SEQUENCE [LARGE SCALE GENOMIC DNA]</scope>
    <source>
        <strain evidence="2">cv. Nipponbare</strain>
    </source>
</reference>
<keyword evidence="2" id="KW-1185">Reference proteome</keyword>
<dbReference type="AlphaFoldDB" id="A0A0P0VFR3"/>
<accession>A0A0P0VFR3</accession>
<proteinExistence type="predicted"/>
<dbReference type="PaxDb" id="39947-A0A0P0VFR3"/>
<evidence type="ECO:0000313" key="1">
    <source>
        <dbReference type="EMBL" id="BAS77375.1"/>
    </source>
</evidence>
<dbReference type="EMBL" id="AP014958">
    <property type="protein sequence ID" value="BAS77375.1"/>
    <property type="molecule type" value="Genomic_DNA"/>
</dbReference>
<gene>
    <name evidence="1" type="ordered locus">Os02g0188400</name>
    <name evidence="1" type="ORF">OSNPB_020188400</name>
</gene>
<dbReference type="Gramene" id="Os02t0188400-01">
    <property type="protein sequence ID" value="Os02t0188400-01"/>
    <property type="gene ID" value="Os02g0188400"/>
</dbReference>
<dbReference type="Proteomes" id="UP000059680">
    <property type="component" value="Chromosome 2"/>
</dbReference>
<organism evidence="1 2">
    <name type="scientific">Oryza sativa subsp. japonica</name>
    <name type="common">Rice</name>
    <dbReference type="NCBI Taxonomy" id="39947"/>
    <lineage>
        <taxon>Eukaryota</taxon>
        <taxon>Viridiplantae</taxon>
        <taxon>Streptophyta</taxon>
        <taxon>Embryophyta</taxon>
        <taxon>Tracheophyta</taxon>
        <taxon>Spermatophyta</taxon>
        <taxon>Magnoliopsida</taxon>
        <taxon>Liliopsida</taxon>
        <taxon>Poales</taxon>
        <taxon>Poaceae</taxon>
        <taxon>BOP clade</taxon>
        <taxon>Oryzoideae</taxon>
        <taxon>Oryzeae</taxon>
        <taxon>Oryzinae</taxon>
        <taxon>Oryza</taxon>
        <taxon>Oryza sativa</taxon>
    </lineage>
</organism>
<dbReference type="InParanoid" id="A0A0P0VFR3"/>
<protein>
    <submittedName>
        <fullName evidence="1">Os02g0188400 protein</fullName>
    </submittedName>
</protein>
<name>A0A0P0VFR3_ORYSJ</name>
<reference evidence="1 2" key="2">
    <citation type="journal article" date="2013" name="Plant Cell Physiol.">
        <title>Rice Annotation Project Database (RAP-DB): an integrative and interactive database for rice genomics.</title>
        <authorList>
            <person name="Sakai H."/>
            <person name="Lee S.S."/>
            <person name="Tanaka T."/>
            <person name="Numa H."/>
            <person name="Kim J."/>
            <person name="Kawahara Y."/>
            <person name="Wakimoto H."/>
            <person name="Yang C.C."/>
            <person name="Iwamoto M."/>
            <person name="Abe T."/>
            <person name="Yamada Y."/>
            <person name="Muto A."/>
            <person name="Inokuchi H."/>
            <person name="Ikemura T."/>
            <person name="Matsumoto T."/>
            <person name="Sasaki T."/>
            <person name="Itoh T."/>
        </authorList>
    </citation>
    <scope>NUCLEOTIDE SEQUENCE [LARGE SCALE GENOMIC DNA]</scope>
    <source>
        <strain evidence="2">cv. Nipponbare</strain>
    </source>
</reference>
<sequence>MANLCQSNTLTTPAPTTAIFFIFKIASLFECSWQRGGVGDGVSVVVVVVADAAGCSCGGGVAALHGGGVLEASA</sequence>
<reference evidence="1 2" key="3">
    <citation type="journal article" date="2013" name="Rice">
        <title>Improvement of the Oryza sativa Nipponbare reference genome using next generation sequence and optical map data.</title>
        <authorList>
            <person name="Kawahara Y."/>
            <person name="de la Bastide M."/>
            <person name="Hamilton J.P."/>
            <person name="Kanamori H."/>
            <person name="McCombie W.R."/>
            <person name="Ouyang S."/>
            <person name="Schwartz D.C."/>
            <person name="Tanaka T."/>
            <person name="Wu J."/>
            <person name="Zhou S."/>
            <person name="Childs K.L."/>
            <person name="Davidson R.M."/>
            <person name="Lin H."/>
            <person name="Quesada-Ocampo L."/>
            <person name="Vaillancourt B."/>
            <person name="Sakai H."/>
            <person name="Lee S.S."/>
            <person name="Kim J."/>
            <person name="Numa H."/>
            <person name="Itoh T."/>
            <person name="Buell C.R."/>
            <person name="Matsumoto T."/>
        </authorList>
    </citation>
    <scope>NUCLEOTIDE SEQUENCE [LARGE SCALE GENOMIC DNA]</scope>
    <source>
        <strain evidence="2">cv. Nipponbare</strain>
    </source>
</reference>
<evidence type="ECO:0000313" key="2">
    <source>
        <dbReference type="Proteomes" id="UP000059680"/>
    </source>
</evidence>